<protein>
    <submittedName>
        <fullName evidence="1">Uncharacterized protein</fullName>
    </submittedName>
</protein>
<proteinExistence type="predicted"/>
<dbReference type="EMBL" id="CM047748">
    <property type="protein sequence ID" value="KAJ0013509.1"/>
    <property type="molecule type" value="Genomic_DNA"/>
</dbReference>
<evidence type="ECO:0000313" key="2">
    <source>
        <dbReference type="Proteomes" id="UP001163603"/>
    </source>
</evidence>
<name>A0ACC0X880_9ROSI</name>
<keyword evidence="2" id="KW-1185">Reference proteome</keyword>
<organism evidence="1 2">
    <name type="scientific">Pistacia integerrima</name>
    <dbReference type="NCBI Taxonomy" id="434235"/>
    <lineage>
        <taxon>Eukaryota</taxon>
        <taxon>Viridiplantae</taxon>
        <taxon>Streptophyta</taxon>
        <taxon>Embryophyta</taxon>
        <taxon>Tracheophyta</taxon>
        <taxon>Spermatophyta</taxon>
        <taxon>Magnoliopsida</taxon>
        <taxon>eudicotyledons</taxon>
        <taxon>Gunneridae</taxon>
        <taxon>Pentapetalae</taxon>
        <taxon>rosids</taxon>
        <taxon>malvids</taxon>
        <taxon>Sapindales</taxon>
        <taxon>Anacardiaceae</taxon>
        <taxon>Pistacia</taxon>
    </lineage>
</organism>
<sequence length="164" mass="18823">MELADDGKNICIFDVDDATLSNLPYYEVHHYGAEAVNSTALNEWFMVGKLPALNETLEFYNNLLKLEKIKLIILTGRRDDMEDVVKANLQEAGETSYSGSTFEFKEEERRKLVEEDGYRIIGNMGDQWSDIQGIHLGNRTFKLSNPLYYTAQAEGTDQNLYFDF</sequence>
<reference evidence="2" key="1">
    <citation type="journal article" date="2023" name="G3 (Bethesda)">
        <title>Genome assembly and association tests identify interacting loci associated with vigor, precocity, and sex in interspecific pistachio rootstocks.</title>
        <authorList>
            <person name="Palmer W."/>
            <person name="Jacygrad E."/>
            <person name="Sagayaradj S."/>
            <person name="Cavanaugh K."/>
            <person name="Han R."/>
            <person name="Bertier L."/>
            <person name="Beede B."/>
            <person name="Kafkas S."/>
            <person name="Golino D."/>
            <person name="Preece J."/>
            <person name="Michelmore R."/>
        </authorList>
    </citation>
    <scope>NUCLEOTIDE SEQUENCE [LARGE SCALE GENOMIC DNA]</scope>
</reference>
<comment type="caution">
    <text evidence="1">The sequence shown here is derived from an EMBL/GenBank/DDBJ whole genome shotgun (WGS) entry which is preliminary data.</text>
</comment>
<gene>
    <name evidence="1" type="ORF">Pint_20154</name>
</gene>
<accession>A0ACC0X880</accession>
<dbReference type="Proteomes" id="UP001163603">
    <property type="component" value="Chromosome 13"/>
</dbReference>
<evidence type="ECO:0000313" key="1">
    <source>
        <dbReference type="EMBL" id="KAJ0013509.1"/>
    </source>
</evidence>